<dbReference type="InterPro" id="IPR008778">
    <property type="entry name" value="Pirin_C_dom"/>
</dbReference>
<evidence type="ECO:0000256" key="3">
    <source>
        <dbReference type="RuleBase" id="RU003457"/>
    </source>
</evidence>
<dbReference type="GO" id="GO:0046872">
    <property type="term" value="F:metal ion binding"/>
    <property type="evidence" value="ECO:0007669"/>
    <property type="project" value="UniProtKB-KW"/>
</dbReference>
<dbReference type="OrthoDB" id="321327at2"/>
<dbReference type="AlphaFoldDB" id="A0A0N8GR85"/>
<keyword evidence="2" id="KW-0408">Iron</keyword>
<dbReference type="PANTHER" id="PTHR13903">
    <property type="entry name" value="PIRIN-RELATED"/>
    <property type="match status" value="1"/>
</dbReference>
<dbReference type="CDD" id="cd02909">
    <property type="entry name" value="cupin_pirin_N"/>
    <property type="match status" value="1"/>
</dbReference>
<comment type="similarity">
    <text evidence="1 3">Belongs to the pirin family.</text>
</comment>
<feature type="binding site" evidence="2">
    <location>
        <position position="60"/>
    </location>
    <ligand>
        <name>Fe cation</name>
        <dbReference type="ChEBI" id="CHEBI:24875"/>
    </ligand>
</feature>
<accession>A0A0N8GR85</accession>
<evidence type="ECO:0000259" key="4">
    <source>
        <dbReference type="Pfam" id="PF02678"/>
    </source>
</evidence>
<dbReference type="InterPro" id="IPR011051">
    <property type="entry name" value="RmlC_Cupin_sf"/>
</dbReference>
<evidence type="ECO:0000313" key="6">
    <source>
        <dbReference type="EMBL" id="KPL85794.1"/>
    </source>
</evidence>
<feature type="binding site" evidence="2">
    <location>
        <position position="106"/>
    </location>
    <ligand>
        <name>Fe cation</name>
        <dbReference type="ChEBI" id="CHEBI:24875"/>
    </ligand>
</feature>
<feature type="binding site" evidence="2">
    <location>
        <position position="104"/>
    </location>
    <ligand>
        <name>Fe cation</name>
        <dbReference type="ChEBI" id="CHEBI:24875"/>
    </ligand>
</feature>
<evidence type="ECO:0000313" key="7">
    <source>
        <dbReference type="Proteomes" id="UP000050501"/>
    </source>
</evidence>
<proteinExistence type="inferred from homology"/>
<reference evidence="6 7" key="1">
    <citation type="submission" date="2015-07" db="EMBL/GenBank/DDBJ databases">
        <title>Genome sequence of Levilinea saccharolytica DSM 16555.</title>
        <authorList>
            <person name="Hemp J."/>
            <person name="Ward L.M."/>
            <person name="Pace L.A."/>
            <person name="Fischer W.W."/>
        </authorList>
    </citation>
    <scope>NUCLEOTIDE SEQUENCE [LARGE SCALE GENOMIC DNA]</scope>
    <source>
        <strain evidence="6 7">KIBI-1</strain>
    </source>
</reference>
<dbReference type="CDD" id="cd02247">
    <property type="entry name" value="cupin_pirin_C"/>
    <property type="match status" value="1"/>
</dbReference>
<feature type="binding site" evidence="2">
    <location>
        <position position="62"/>
    </location>
    <ligand>
        <name>Fe cation</name>
        <dbReference type="ChEBI" id="CHEBI:24875"/>
    </ligand>
</feature>
<comment type="cofactor">
    <cofactor evidence="2">
        <name>Fe cation</name>
        <dbReference type="ChEBI" id="CHEBI:24875"/>
    </cofactor>
    <text evidence="2">Binds 1 Fe cation per subunit.</text>
</comment>
<dbReference type="STRING" id="229921.ADN01_05600"/>
<dbReference type="PIRSF" id="PIRSF006232">
    <property type="entry name" value="Pirin"/>
    <property type="match status" value="1"/>
</dbReference>
<name>A0A0N8GR85_9CHLR</name>
<dbReference type="RefSeq" id="WP_062417252.1">
    <property type="nucleotide sequence ID" value="NZ_DF967974.1"/>
</dbReference>
<dbReference type="Gene3D" id="2.60.120.10">
    <property type="entry name" value="Jelly Rolls"/>
    <property type="match status" value="2"/>
</dbReference>
<evidence type="ECO:0000259" key="5">
    <source>
        <dbReference type="Pfam" id="PF05726"/>
    </source>
</evidence>
<feature type="domain" description="Pirin C-terminal" evidence="5">
    <location>
        <begin position="177"/>
        <end position="279"/>
    </location>
</feature>
<dbReference type="Pfam" id="PF02678">
    <property type="entry name" value="Pirin"/>
    <property type="match status" value="1"/>
</dbReference>
<dbReference type="Proteomes" id="UP000050501">
    <property type="component" value="Unassembled WGS sequence"/>
</dbReference>
<keyword evidence="7" id="KW-1185">Reference proteome</keyword>
<organism evidence="6 7">
    <name type="scientific">Levilinea saccharolytica</name>
    <dbReference type="NCBI Taxonomy" id="229921"/>
    <lineage>
        <taxon>Bacteria</taxon>
        <taxon>Bacillati</taxon>
        <taxon>Chloroflexota</taxon>
        <taxon>Anaerolineae</taxon>
        <taxon>Anaerolineales</taxon>
        <taxon>Anaerolineaceae</taxon>
        <taxon>Levilinea</taxon>
    </lineage>
</organism>
<dbReference type="EMBL" id="LGCM01000023">
    <property type="protein sequence ID" value="KPL85794.1"/>
    <property type="molecule type" value="Genomic_DNA"/>
</dbReference>
<dbReference type="SUPFAM" id="SSF51182">
    <property type="entry name" value="RmlC-like cupins"/>
    <property type="match status" value="1"/>
</dbReference>
<sequence length="285" mass="30379">MSSTRSVAQVFASRPTLEGAGVHLKRGFSHGQETLFDPFLLFDDFSGDDPADFIAGFPWHPHRGIETITYLLEGEVEHGDSLGNAGSIRPGDVQWMTAGSGIIHQEMPVPSPNGKLVGFQLWANLPASHKMIAPRYRGITASEIPQIHHGGARVHVICGTLQGHTGPAQDIIIAPEYLDVSLDANGAWLHATPPGHTAFAYLFAGTASFAPGAAKVVSGSIVLFNSGDQVEIAAGDNGARFLFITGKPLREPIAWGGPIVMNTAEELRTAFAEFRAGTFIKHPQG</sequence>
<dbReference type="InterPro" id="IPR014710">
    <property type="entry name" value="RmlC-like_jellyroll"/>
</dbReference>
<dbReference type="InterPro" id="IPR012093">
    <property type="entry name" value="Pirin"/>
</dbReference>
<evidence type="ECO:0000256" key="1">
    <source>
        <dbReference type="ARBA" id="ARBA00008416"/>
    </source>
</evidence>
<protein>
    <submittedName>
        <fullName evidence="6">Pirin</fullName>
    </submittedName>
</protein>
<gene>
    <name evidence="6" type="ORF">ADN01_05600</name>
</gene>
<dbReference type="InterPro" id="IPR003829">
    <property type="entry name" value="Pirin_N_dom"/>
</dbReference>
<feature type="domain" description="Pirin N-terminal" evidence="4">
    <location>
        <begin position="25"/>
        <end position="122"/>
    </location>
</feature>
<evidence type="ECO:0000256" key="2">
    <source>
        <dbReference type="PIRSR" id="PIRSR006232-1"/>
    </source>
</evidence>
<dbReference type="PANTHER" id="PTHR13903:SF8">
    <property type="entry name" value="PIRIN"/>
    <property type="match status" value="1"/>
</dbReference>
<comment type="caution">
    <text evidence="6">The sequence shown here is derived from an EMBL/GenBank/DDBJ whole genome shotgun (WGS) entry which is preliminary data.</text>
</comment>
<keyword evidence="2" id="KW-0479">Metal-binding</keyword>
<dbReference type="Pfam" id="PF05726">
    <property type="entry name" value="Pirin_C"/>
    <property type="match status" value="1"/>
</dbReference>